<evidence type="ECO:0000256" key="7">
    <source>
        <dbReference type="ARBA" id="ARBA00022989"/>
    </source>
</evidence>
<feature type="transmembrane region" description="Helical" evidence="16">
    <location>
        <begin position="160"/>
        <end position="177"/>
    </location>
</feature>
<evidence type="ECO:0000256" key="3">
    <source>
        <dbReference type="ARBA" id="ARBA00022679"/>
    </source>
</evidence>
<evidence type="ECO:0000256" key="2">
    <source>
        <dbReference type="ARBA" id="ARBA00022676"/>
    </source>
</evidence>
<evidence type="ECO:0000256" key="8">
    <source>
        <dbReference type="ARBA" id="ARBA00023136"/>
    </source>
</evidence>
<name>A0A0G0KE84_9BACT</name>
<evidence type="ECO:0000256" key="5">
    <source>
        <dbReference type="ARBA" id="ARBA00022960"/>
    </source>
</evidence>
<feature type="transmembrane region" description="Helical" evidence="16">
    <location>
        <begin position="184"/>
        <end position="202"/>
    </location>
</feature>
<evidence type="ECO:0000256" key="16">
    <source>
        <dbReference type="SAM" id="Phobius"/>
    </source>
</evidence>
<feature type="transmembrane region" description="Helical" evidence="16">
    <location>
        <begin position="261"/>
        <end position="282"/>
    </location>
</feature>
<evidence type="ECO:0000256" key="10">
    <source>
        <dbReference type="ARBA" id="ARBA00033270"/>
    </source>
</evidence>
<protein>
    <recommendedName>
        <fullName evidence="12">Probable peptidoglycan glycosyltransferase FtsW</fullName>
        <ecNumber evidence="14">2.4.99.28</ecNumber>
    </recommendedName>
    <alternativeName>
        <fullName evidence="13">Cell division protein FtsW</fullName>
    </alternativeName>
    <alternativeName>
        <fullName evidence="10">Cell wall polymerase</fullName>
    </alternativeName>
    <alternativeName>
        <fullName evidence="9">Peptidoglycan polymerase</fullName>
    </alternativeName>
</protein>
<dbReference type="GO" id="GO:0008360">
    <property type="term" value="P:regulation of cell shape"/>
    <property type="evidence" value="ECO:0007669"/>
    <property type="project" value="UniProtKB-KW"/>
</dbReference>
<dbReference type="EMBL" id="LBUY01000045">
    <property type="protein sequence ID" value="KKQ73805.1"/>
    <property type="molecule type" value="Genomic_DNA"/>
</dbReference>
<evidence type="ECO:0000256" key="11">
    <source>
        <dbReference type="ARBA" id="ARBA00038053"/>
    </source>
</evidence>
<reference evidence="17 18" key="1">
    <citation type="journal article" date="2015" name="Nature">
        <title>rRNA introns, odd ribosomes, and small enigmatic genomes across a large radiation of phyla.</title>
        <authorList>
            <person name="Brown C.T."/>
            <person name="Hug L.A."/>
            <person name="Thomas B.C."/>
            <person name="Sharon I."/>
            <person name="Castelle C.J."/>
            <person name="Singh A."/>
            <person name="Wilkins M.J."/>
            <person name="Williams K.H."/>
            <person name="Banfield J.F."/>
        </authorList>
    </citation>
    <scope>NUCLEOTIDE SEQUENCE [LARGE SCALE GENOMIC DNA]</scope>
</reference>
<accession>A0A0G0KE84</accession>
<keyword evidence="3" id="KW-0808">Transferase</keyword>
<dbReference type="AlphaFoldDB" id="A0A0G0KE84"/>
<feature type="transmembrane region" description="Helical" evidence="16">
    <location>
        <begin position="16"/>
        <end position="34"/>
    </location>
</feature>
<feature type="transmembrane region" description="Helical" evidence="16">
    <location>
        <begin position="54"/>
        <end position="72"/>
    </location>
</feature>
<dbReference type="Proteomes" id="UP000034738">
    <property type="component" value="Unassembled WGS sequence"/>
</dbReference>
<keyword evidence="7 16" id="KW-1133">Transmembrane helix</keyword>
<sequence>MKIKRFTKSIYFDKKLTIPILMLLFVGFIAILDVSAPKAMETFSDRFYFAKQQGLWIVIGLVFYIIFSYLPYKLWEKYALHLLIVSFILLVLVLIPHFGIETLGARRWIDLGFSSIQPSEFAKLALCIYVARIASSGKGIAAYLFPIVVMVLLIMAQPDLGTVITLLFIFFMQLFVSGISVKSVLLYVLLGIILSLILIFSSDYRRDRVTSFMDPFAKYSDTNYHIKQVLYSLANGGVSGVGIGQSRQKYLFLPEATTDSIFAIIAEETGFVGVFLILVLYFTISARLLKLASGLNGTYEKVLSIGIFSWFTGQTFINLGSISSTIPFTGVPLPFISYGGSSLLSLLIAFGIFNSLIIFNKETWA</sequence>
<comment type="catalytic activity">
    <reaction evidence="15">
        <text>[GlcNAc-(1-&gt;4)-Mur2Ac(oyl-L-Ala-gamma-D-Glu-L-Lys-D-Ala-D-Ala)](n)-di-trans,octa-cis-undecaprenyl diphosphate + beta-D-GlcNAc-(1-&gt;4)-Mur2Ac(oyl-L-Ala-gamma-D-Glu-L-Lys-D-Ala-D-Ala)-di-trans,octa-cis-undecaprenyl diphosphate = [GlcNAc-(1-&gt;4)-Mur2Ac(oyl-L-Ala-gamma-D-Glu-L-Lys-D-Ala-D-Ala)](n+1)-di-trans,octa-cis-undecaprenyl diphosphate + di-trans,octa-cis-undecaprenyl diphosphate + H(+)</text>
        <dbReference type="Rhea" id="RHEA:23708"/>
        <dbReference type="Rhea" id="RHEA-COMP:9602"/>
        <dbReference type="Rhea" id="RHEA-COMP:9603"/>
        <dbReference type="ChEBI" id="CHEBI:15378"/>
        <dbReference type="ChEBI" id="CHEBI:58405"/>
        <dbReference type="ChEBI" id="CHEBI:60033"/>
        <dbReference type="ChEBI" id="CHEBI:78435"/>
        <dbReference type="EC" id="2.4.99.28"/>
    </reaction>
</comment>
<feature type="transmembrane region" description="Helical" evidence="16">
    <location>
        <begin position="121"/>
        <end position="154"/>
    </location>
</feature>
<evidence type="ECO:0000313" key="18">
    <source>
        <dbReference type="Proteomes" id="UP000034738"/>
    </source>
</evidence>
<organism evidence="17 18">
    <name type="scientific">Candidatus Woesebacteria bacterium GW2011_GWB1_38_5</name>
    <dbReference type="NCBI Taxonomy" id="1618568"/>
    <lineage>
        <taxon>Bacteria</taxon>
        <taxon>Candidatus Woeseibacteriota</taxon>
    </lineage>
</organism>
<evidence type="ECO:0000256" key="9">
    <source>
        <dbReference type="ARBA" id="ARBA00032370"/>
    </source>
</evidence>
<evidence type="ECO:0000256" key="14">
    <source>
        <dbReference type="ARBA" id="ARBA00044770"/>
    </source>
</evidence>
<evidence type="ECO:0000256" key="6">
    <source>
        <dbReference type="ARBA" id="ARBA00022984"/>
    </source>
</evidence>
<comment type="similarity">
    <text evidence="11">Belongs to the SEDS family. FtsW subfamily.</text>
</comment>
<dbReference type="InterPro" id="IPR001182">
    <property type="entry name" value="FtsW/RodA"/>
</dbReference>
<dbReference type="EC" id="2.4.99.28" evidence="14"/>
<proteinExistence type="inferred from homology"/>
<feature type="transmembrane region" description="Helical" evidence="16">
    <location>
        <begin position="302"/>
        <end position="323"/>
    </location>
</feature>
<keyword evidence="8 16" id="KW-0472">Membrane</keyword>
<dbReference type="GO" id="GO:0008955">
    <property type="term" value="F:peptidoglycan glycosyltransferase activity"/>
    <property type="evidence" value="ECO:0007669"/>
    <property type="project" value="UniProtKB-EC"/>
</dbReference>
<evidence type="ECO:0000256" key="12">
    <source>
        <dbReference type="ARBA" id="ARBA00041185"/>
    </source>
</evidence>
<dbReference type="PATRIC" id="fig|1618568.3.peg.661"/>
<evidence type="ECO:0000256" key="1">
    <source>
        <dbReference type="ARBA" id="ARBA00004141"/>
    </source>
</evidence>
<dbReference type="GO" id="GO:0015648">
    <property type="term" value="F:lipid-linked peptidoglycan transporter activity"/>
    <property type="evidence" value="ECO:0007669"/>
    <property type="project" value="TreeGrafter"/>
</dbReference>
<feature type="transmembrane region" description="Helical" evidence="16">
    <location>
        <begin position="335"/>
        <end position="359"/>
    </location>
</feature>
<keyword evidence="5" id="KW-0133">Cell shape</keyword>
<evidence type="ECO:0000256" key="4">
    <source>
        <dbReference type="ARBA" id="ARBA00022692"/>
    </source>
</evidence>
<dbReference type="Pfam" id="PF01098">
    <property type="entry name" value="FTSW_RODA_SPOVE"/>
    <property type="match status" value="1"/>
</dbReference>
<gene>
    <name evidence="17" type="ORF">US95_C0045G0004</name>
</gene>
<evidence type="ECO:0000256" key="15">
    <source>
        <dbReference type="ARBA" id="ARBA00049902"/>
    </source>
</evidence>
<comment type="caution">
    <text evidence="17">The sequence shown here is derived from an EMBL/GenBank/DDBJ whole genome shotgun (WGS) entry which is preliminary data.</text>
</comment>
<comment type="subcellular location">
    <subcellularLocation>
        <location evidence="1">Membrane</location>
        <topology evidence="1">Multi-pass membrane protein</topology>
    </subcellularLocation>
</comment>
<dbReference type="GO" id="GO:0051301">
    <property type="term" value="P:cell division"/>
    <property type="evidence" value="ECO:0007669"/>
    <property type="project" value="InterPro"/>
</dbReference>
<keyword evidence="6" id="KW-0573">Peptidoglycan synthesis</keyword>
<feature type="transmembrane region" description="Helical" evidence="16">
    <location>
        <begin position="78"/>
        <end position="100"/>
    </location>
</feature>
<evidence type="ECO:0000256" key="13">
    <source>
        <dbReference type="ARBA" id="ARBA00041418"/>
    </source>
</evidence>
<dbReference type="GO" id="GO:0005886">
    <property type="term" value="C:plasma membrane"/>
    <property type="evidence" value="ECO:0007669"/>
    <property type="project" value="TreeGrafter"/>
</dbReference>
<dbReference type="GO" id="GO:0032153">
    <property type="term" value="C:cell division site"/>
    <property type="evidence" value="ECO:0007669"/>
    <property type="project" value="TreeGrafter"/>
</dbReference>
<keyword evidence="2" id="KW-0328">Glycosyltransferase</keyword>
<keyword evidence="4 16" id="KW-0812">Transmembrane</keyword>
<dbReference type="PANTHER" id="PTHR30474">
    <property type="entry name" value="CELL CYCLE PROTEIN"/>
    <property type="match status" value="1"/>
</dbReference>
<dbReference type="PANTHER" id="PTHR30474:SF2">
    <property type="entry name" value="PEPTIDOGLYCAN GLYCOSYLTRANSFERASE FTSW-RELATED"/>
    <property type="match status" value="1"/>
</dbReference>
<evidence type="ECO:0000313" key="17">
    <source>
        <dbReference type="EMBL" id="KKQ73805.1"/>
    </source>
</evidence>
<dbReference type="GO" id="GO:0009252">
    <property type="term" value="P:peptidoglycan biosynthetic process"/>
    <property type="evidence" value="ECO:0007669"/>
    <property type="project" value="UniProtKB-KW"/>
</dbReference>